<reference evidence="6" key="1">
    <citation type="submission" date="2017-02" db="UniProtKB">
        <authorList>
            <consortium name="WormBaseParasite"/>
        </authorList>
    </citation>
    <scope>IDENTIFICATION</scope>
</reference>
<name>A0A0R3TAW9_RODNA</name>
<gene>
    <name evidence="4" type="ORF">HNAJ_LOCUS4207</name>
</gene>
<sequence length="143" mass="15853">MSSRVITSESPLTTTTESGAQPTLVLRSTVVDTHDGGERRHVITWAPGTVNNEGMGKKKSKCCCIFEKPYNWDDPSSSSSDSDENDDDPNPRRCTENCRGHTKHCYTKKSASKQKEAQSGSTVVIESEEQQYPITPPVKHHDE</sequence>
<dbReference type="InterPro" id="IPR011107">
    <property type="entry name" value="PPI_Ypi1"/>
</dbReference>
<dbReference type="PANTHER" id="PTHR20835:SF0">
    <property type="entry name" value="E3 UBIQUITIN-PROTEIN LIGASE PPP1R11"/>
    <property type="match status" value="1"/>
</dbReference>
<dbReference type="GO" id="GO:0004865">
    <property type="term" value="F:protein serine/threonine phosphatase inhibitor activity"/>
    <property type="evidence" value="ECO:0007669"/>
    <property type="project" value="InterPro"/>
</dbReference>
<dbReference type="Pfam" id="PF07491">
    <property type="entry name" value="PPI_Ypi1"/>
    <property type="match status" value="1"/>
</dbReference>
<accession>A0A0R3TAW9</accession>
<evidence type="ECO:0000256" key="3">
    <source>
        <dbReference type="SAM" id="MobiDB-lite"/>
    </source>
</evidence>
<evidence type="ECO:0000256" key="2">
    <source>
        <dbReference type="ARBA" id="ARBA00031039"/>
    </source>
</evidence>
<feature type="region of interest" description="Disordered" evidence="3">
    <location>
        <begin position="1"/>
        <end position="20"/>
    </location>
</feature>
<dbReference type="PANTHER" id="PTHR20835">
    <property type="entry name" value="E3 UBIQUITIN-PROTEIN LIGASE PPP1R11-RELATED"/>
    <property type="match status" value="1"/>
</dbReference>
<feature type="compositionally biased region" description="Low complexity" evidence="3">
    <location>
        <begin position="7"/>
        <end position="18"/>
    </location>
</feature>
<feature type="region of interest" description="Disordered" evidence="3">
    <location>
        <begin position="69"/>
        <end position="143"/>
    </location>
</feature>
<protein>
    <recommendedName>
        <fullName evidence="1">E3 ubiquitin-protein ligase PPP1R11</fullName>
    </recommendedName>
    <alternativeName>
        <fullName evidence="2">Protein phosphatase 1 regulatory subunit 11</fullName>
    </alternativeName>
</protein>
<dbReference type="GO" id="GO:0005634">
    <property type="term" value="C:nucleus"/>
    <property type="evidence" value="ECO:0007669"/>
    <property type="project" value="TreeGrafter"/>
</dbReference>
<reference evidence="4 5" key="2">
    <citation type="submission" date="2018-11" db="EMBL/GenBank/DDBJ databases">
        <authorList>
            <consortium name="Pathogen Informatics"/>
        </authorList>
    </citation>
    <scope>NUCLEOTIDE SEQUENCE [LARGE SCALE GENOMIC DNA]</scope>
</reference>
<dbReference type="AlphaFoldDB" id="A0A0R3TAW9"/>
<dbReference type="OrthoDB" id="307488at2759"/>
<keyword evidence="5" id="KW-1185">Reference proteome</keyword>
<dbReference type="STRING" id="102285.A0A0R3TAW9"/>
<feature type="compositionally biased region" description="Basic residues" evidence="3">
    <location>
        <begin position="100"/>
        <end position="112"/>
    </location>
</feature>
<dbReference type="EMBL" id="UZAE01002811">
    <property type="protein sequence ID" value="VDO00067.1"/>
    <property type="molecule type" value="Genomic_DNA"/>
</dbReference>
<evidence type="ECO:0000313" key="5">
    <source>
        <dbReference type="Proteomes" id="UP000278807"/>
    </source>
</evidence>
<evidence type="ECO:0000256" key="1">
    <source>
        <dbReference type="ARBA" id="ARBA00021994"/>
    </source>
</evidence>
<organism evidence="6">
    <name type="scientific">Rodentolepis nana</name>
    <name type="common">Dwarf tapeworm</name>
    <name type="synonym">Hymenolepis nana</name>
    <dbReference type="NCBI Taxonomy" id="102285"/>
    <lineage>
        <taxon>Eukaryota</taxon>
        <taxon>Metazoa</taxon>
        <taxon>Spiralia</taxon>
        <taxon>Lophotrochozoa</taxon>
        <taxon>Platyhelminthes</taxon>
        <taxon>Cestoda</taxon>
        <taxon>Eucestoda</taxon>
        <taxon>Cyclophyllidea</taxon>
        <taxon>Hymenolepididae</taxon>
        <taxon>Rodentolepis</taxon>
    </lineage>
</organism>
<dbReference type="WBParaSite" id="HNAJ_0000420801-mRNA-1">
    <property type="protein sequence ID" value="HNAJ_0000420801-mRNA-1"/>
    <property type="gene ID" value="HNAJ_0000420801"/>
</dbReference>
<evidence type="ECO:0000313" key="4">
    <source>
        <dbReference type="EMBL" id="VDO00067.1"/>
    </source>
</evidence>
<proteinExistence type="predicted"/>
<evidence type="ECO:0000313" key="6">
    <source>
        <dbReference type="WBParaSite" id="HNAJ_0000420801-mRNA-1"/>
    </source>
</evidence>
<dbReference type="Proteomes" id="UP000278807">
    <property type="component" value="Unassembled WGS sequence"/>
</dbReference>
<dbReference type="GO" id="GO:0008157">
    <property type="term" value="F:protein phosphatase 1 binding"/>
    <property type="evidence" value="ECO:0007669"/>
    <property type="project" value="TreeGrafter"/>
</dbReference>
<feature type="compositionally biased region" description="Basic and acidic residues" evidence="3">
    <location>
        <begin position="89"/>
        <end position="99"/>
    </location>
</feature>